<dbReference type="Proteomes" id="UP000198844">
    <property type="component" value="Unassembled WGS sequence"/>
</dbReference>
<name>A0A1I7ENP7_9BURK</name>
<organism evidence="1 2">
    <name type="scientific">Paraburkholderia aspalathi</name>
    <dbReference type="NCBI Taxonomy" id="1324617"/>
    <lineage>
        <taxon>Bacteria</taxon>
        <taxon>Pseudomonadati</taxon>
        <taxon>Pseudomonadota</taxon>
        <taxon>Betaproteobacteria</taxon>
        <taxon>Burkholderiales</taxon>
        <taxon>Burkholderiaceae</taxon>
        <taxon>Paraburkholderia</taxon>
    </lineage>
</organism>
<gene>
    <name evidence="1" type="ORF">SAMN05192563_10387</name>
</gene>
<sequence length="209" mass="23582">MDRPSKTTTLMKHRNQNNLAEIQQSAISGVISYLTLCEIPAHFINPRLVQLALEASYKPQPLFWRALDRATILRALEEYAPGFKGALSFVKRNAFKILVDRIDFMLELRHRDELNAEILLAAPVDARQAVFANPLEYLVLQLTSRGEIELAKDVLADKEKGPDAALELVEAQLAAKEGRPFMTESMRDAMVTSHAFIFDRPFDVDNDEG</sequence>
<protein>
    <submittedName>
        <fullName evidence="1">Uncharacterized protein</fullName>
    </submittedName>
</protein>
<evidence type="ECO:0000313" key="2">
    <source>
        <dbReference type="Proteomes" id="UP000198844"/>
    </source>
</evidence>
<accession>A0A1I7ENP7</accession>
<evidence type="ECO:0000313" key="1">
    <source>
        <dbReference type="EMBL" id="SFU25535.1"/>
    </source>
</evidence>
<dbReference type="AlphaFoldDB" id="A0A1I7ENP7"/>
<reference evidence="1 2" key="1">
    <citation type="submission" date="2016-10" db="EMBL/GenBank/DDBJ databases">
        <authorList>
            <person name="de Groot N.N."/>
        </authorList>
    </citation>
    <scope>NUCLEOTIDE SEQUENCE [LARGE SCALE GENOMIC DNA]</scope>
    <source>
        <strain evidence="1 2">LMG 27731</strain>
    </source>
</reference>
<dbReference type="EMBL" id="FPBH01000038">
    <property type="protein sequence ID" value="SFU25535.1"/>
    <property type="molecule type" value="Genomic_DNA"/>
</dbReference>
<proteinExistence type="predicted"/>